<comment type="caution">
    <text evidence="2">The sequence shown here is derived from an EMBL/GenBank/DDBJ whole genome shotgun (WGS) entry which is preliminary data.</text>
</comment>
<dbReference type="EMBL" id="CAJNON010000187">
    <property type="protein sequence ID" value="CAF1082080.1"/>
    <property type="molecule type" value="Genomic_DNA"/>
</dbReference>
<feature type="compositionally biased region" description="Polar residues" evidence="1">
    <location>
        <begin position="67"/>
        <end position="76"/>
    </location>
</feature>
<sequence>MPPLPDVTLETIILHQASTTAALNGISSSDELNSNISNRQNMDLGSLTVNSSEEDEPPTLTEDPIPQLTTCPTPSISTGDRDPPICVCENIKINCNIFTFL</sequence>
<evidence type="ECO:0000256" key="1">
    <source>
        <dbReference type="SAM" id="MobiDB-lite"/>
    </source>
</evidence>
<proteinExistence type="predicted"/>
<accession>A0A814MW93</accession>
<organism evidence="2 3">
    <name type="scientific">Adineta steineri</name>
    <dbReference type="NCBI Taxonomy" id="433720"/>
    <lineage>
        <taxon>Eukaryota</taxon>
        <taxon>Metazoa</taxon>
        <taxon>Spiralia</taxon>
        <taxon>Gnathifera</taxon>
        <taxon>Rotifera</taxon>
        <taxon>Eurotatoria</taxon>
        <taxon>Bdelloidea</taxon>
        <taxon>Adinetida</taxon>
        <taxon>Adinetidae</taxon>
        <taxon>Adineta</taxon>
    </lineage>
</organism>
<protein>
    <submittedName>
        <fullName evidence="2">Uncharacterized protein</fullName>
    </submittedName>
</protein>
<dbReference type="Proteomes" id="UP000663891">
    <property type="component" value="Unassembled WGS sequence"/>
</dbReference>
<evidence type="ECO:0000313" key="3">
    <source>
        <dbReference type="Proteomes" id="UP000663891"/>
    </source>
</evidence>
<reference evidence="2" key="1">
    <citation type="submission" date="2021-02" db="EMBL/GenBank/DDBJ databases">
        <authorList>
            <person name="Nowell W R."/>
        </authorList>
    </citation>
    <scope>NUCLEOTIDE SEQUENCE</scope>
</reference>
<gene>
    <name evidence="2" type="ORF">VCS650_LOCUS19070</name>
</gene>
<name>A0A814MW93_9BILA</name>
<evidence type="ECO:0000313" key="2">
    <source>
        <dbReference type="EMBL" id="CAF1082080.1"/>
    </source>
</evidence>
<feature type="region of interest" description="Disordered" evidence="1">
    <location>
        <begin position="47"/>
        <end position="76"/>
    </location>
</feature>
<dbReference type="AlphaFoldDB" id="A0A814MW93"/>